<dbReference type="Proteomes" id="UP001143364">
    <property type="component" value="Unassembled WGS sequence"/>
</dbReference>
<proteinExistence type="predicted"/>
<keyword evidence="1" id="KW-1133">Transmembrane helix</keyword>
<keyword evidence="3" id="KW-1185">Reference proteome</keyword>
<comment type="caution">
    <text evidence="2">The sequence shown here is derived from an EMBL/GenBank/DDBJ whole genome shotgun (WGS) entry which is preliminary data.</text>
</comment>
<organism evidence="2 3">
    <name type="scientific">Methylopila jiangsuensis</name>
    <dbReference type="NCBI Taxonomy" id="586230"/>
    <lineage>
        <taxon>Bacteria</taxon>
        <taxon>Pseudomonadati</taxon>
        <taxon>Pseudomonadota</taxon>
        <taxon>Alphaproteobacteria</taxon>
        <taxon>Hyphomicrobiales</taxon>
        <taxon>Methylopilaceae</taxon>
        <taxon>Methylopila</taxon>
    </lineage>
</organism>
<dbReference type="AlphaFoldDB" id="A0A9W6JHQ1"/>
<feature type="transmembrane region" description="Helical" evidence="1">
    <location>
        <begin position="24"/>
        <end position="44"/>
    </location>
</feature>
<dbReference type="RefSeq" id="WP_271205684.1">
    <property type="nucleotide sequence ID" value="NZ_BSFK01000016.1"/>
</dbReference>
<reference evidence="2" key="1">
    <citation type="journal article" date="2014" name="Int. J. Syst. Evol. Microbiol.">
        <title>Complete genome sequence of Corynebacterium casei LMG S-19264T (=DSM 44701T), isolated from a smear-ripened cheese.</title>
        <authorList>
            <consortium name="US DOE Joint Genome Institute (JGI-PGF)"/>
            <person name="Walter F."/>
            <person name="Albersmeier A."/>
            <person name="Kalinowski J."/>
            <person name="Ruckert C."/>
        </authorList>
    </citation>
    <scope>NUCLEOTIDE SEQUENCE</scope>
    <source>
        <strain evidence="2">VKM B-2555</strain>
    </source>
</reference>
<protein>
    <recommendedName>
        <fullName evidence="4">DUF1109 family protein</fullName>
    </recommendedName>
</protein>
<dbReference type="Pfam" id="PF06532">
    <property type="entry name" value="NrsF"/>
    <property type="match status" value="1"/>
</dbReference>
<feature type="transmembrane region" description="Helical" evidence="1">
    <location>
        <begin position="59"/>
        <end position="81"/>
    </location>
</feature>
<gene>
    <name evidence="2" type="ORF">GCM10008171_31050</name>
</gene>
<keyword evidence="1" id="KW-0472">Membrane</keyword>
<feature type="transmembrane region" description="Helical" evidence="1">
    <location>
        <begin position="93"/>
        <end position="113"/>
    </location>
</feature>
<feature type="transmembrane region" description="Helical" evidence="1">
    <location>
        <begin position="159"/>
        <end position="177"/>
    </location>
</feature>
<sequence length="212" mass="21013">MKTSDLISALAADAGTPPARPGPALAAGLVLSAAAAAAAFFLWLHPRPDVAQAAGTARFLFKFAETLLIAGAAGLAAVAIGRPGASSAAAIRAAFVAGGVLLVAVAAELVTTAPGQWLSRLVGHNALFCLVMTPALSAAPLAILLTALRRMAPASPARLGFAAGVLAGAIGATFYALHCPDDSPLFLAVWYVAAILGVGGAGAAIGTRVLRW</sequence>
<reference evidence="2" key="2">
    <citation type="submission" date="2023-01" db="EMBL/GenBank/DDBJ databases">
        <authorList>
            <person name="Sun Q."/>
            <person name="Evtushenko L."/>
        </authorList>
    </citation>
    <scope>NUCLEOTIDE SEQUENCE</scope>
    <source>
        <strain evidence="2">VKM B-2555</strain>
    </source>
</reference>
<dbReference type="InterPro" id="IPR009495">
    <property type="entry name" value="NrsF"/>
</dbReference>
<accession>A0A9W6JHQ1</accession>
<evidence type="ECO:0000313" key="3">
    <source>
        <dbReference type="Proteomes" id="UP001143364"/>
    </source>
</evidence>
<evidence type="ECO:0000313" key="2">
    <source>
        <dbReference type="EMBL" id="GLK77851.1"/>
    </source>
</evidence>
<dbReference type="EMBL" id="BSFK01000016">
    <property type="protein sequence ID" value="GLK77851.1"/>
    <property type="molecule type" value="Genomic_DNA"/>
</dbReference>
<feature type="transmembrane region" description="Helical" evidence="1">
    <location>
        <begin position="189"/>
        <end position="210"/>
    </location>
</feature>
<evidence type="ECO:0008006" key="4">
    <source>
        <dbReference type="Google" id="ProtNLM"/>
    </source>
</evidence>
<name>A0A9W6JHQ1_9HYPH</name>
<evidence type="ECO:0000256" key="1">
    <source>
        <dbReference type="SAM" id="Phobius"/>
    </source>
</evidence>
<feature type="transmembrane region" description="Helical" evidence="1">
    <location>
        <begin position="125"/>
        <end position="147"/>
    </location>
</feature>
<keyword evidence="1" id="KW-0812">Transmembrane</keyword>